<feature type="domain" description="GmrSD restriction endonucleases C-terminal" evidence="2">
    <location>
        <begin position="469"/>
        <end position="554"/>
    </location>
</feature>
<dbReference type="PANTHER" id="PTHR35149">
    <property type="entry name" value="SLL5132 PROTEIN"/>
    <property type="match status" value="1"/>
</dbReference>
<gene>
    <name evidence="3" type="ORF">ALP36_00858</name>
</gene>
<sequence>MTPWEPRARMRRRSKGAIMKSETLTVRQIFQDRRQYCVPFYQRAYVWTQRNQWTGLWQDIQEKANARVSGMNITPHFLGAVVLEPQVKHGLMGVDTLHIIDGQQRLTTLQYILASLLLALRETGMQAFELSVIACMQNTNEETMRNPQMERFKLWPTFRDRPHFEKSLAIQQLEDFRKEFSAHFTQHGTLRKHYDHPPSLAALWFFTAEFSEWIRSGVDQELSYAEALIMAVLQDLKLVSISLEAEDDAQVIFETLNGRGAELHATDLIRNYIFMRADHDGVDAGALYNSQWLPFESDYWSTKQRRGRINKPRLEWLIHSTLQAEMGSEIDLSRLYNEYRRYAAASPLPKTAGRQLLTLNQYAGHYRDLISMSGLSPVARLGRRIAAYDVTTLHPLTLLISVAEVGDAEKTQMFNDLVSYIVRRAICGLTPKNYNNVFLSALRHLTKSGISSEELRSYLGTLKGDASRWPENSEFRNACICAPLYPGRLDAAKMRSLLTELEGALRLSVKSEESGLPDLTNLDIDHIMPRSWHTNWPLNDGSSAANIDEADIEIILRSGGSLTPKAAIDSRTARYRSNLGQPDATEFEREPVSATLRLSVEAGQADCQHESSSQHPIDSETEVERARNCSARRIVCRCGSESLAKGRMTPTYLAPFRSSTSRSE</sequence>
<evidence type="ECO:0000259" key="2">
    <source>
        <dbReference type="Pfam" id="PF07510"/>
    </source>
</evidence>
<evidence type="ECO:0000313" key="3">
    <source>
        <dbReference type="EMBL" id="RMU05161.1"/>
    </source>
</evidence>
<dbReference type="EMBL" id="RBTT01000309">
    <property type="protein sequence ID" value="RMU05161.1"/>
    <property type="molecule type" value="Genomic_DNA"/>
</dbReference>
<evidence type="ECO:0000313" key="4">
    <source>
        <dbReference type="Proteomes" id="UP000274212"/>
    </source>
</evidence>
<dbReference type="Proteomes" id="UP000274212">
    <property type="component" value="Unassembled WGS sequence"/>
</dbReference>
<evidence type="ECO:0000259" key="1">
    <source>
        <dbReference type="Pfam" id="PF03235"/>
    </source>
</evidence>
<proteinExistence type="predicted"/>
<dbReference type="InterPro" id="IPR004919">
    <property type="entry name" value="GmrSD_N"/>
</dbReference>
<dbReference type="Pfam" id="PF03235">
    <property type="entry name" value="GmrSD_N"/>
    <property type="match status" value="1"/>
</dbReference>
<accession>A0A3M5R7Y8</accession>
<protein>
    <recommendedName>
        <fullName evidence="5">DUF262 domain-containing protein</fullName>
    </recommendedName>
</protein>
<organism evidence="3 4">
    <name type="scientific">Pseudomonas syringae pv. coriandricola</name>
    <dbReference type="NCBI Taxonomy" id="264453"/>
    <lineage>
        <taxon>Bacteria</taxon>
        <taxon>Pseudomonadati</taxon>
        <taxon>Pseudomonadota</taxon>
        <taxon>Gammaproteobacteria</taxon>
        <taxon>Pseudomonadales</taxon>
        <taxon>Pseudomonadaceae</taxon>
        <taxon>Pseudomonas</taxon>
    </lineage>
</organism>
<dbReference type="PANTHER" id="PTHR35149:SF1">
    <property type="entry name" value="DUF5655 DOMAIN-CONTAINING PROTEIN"/>
    <property type="match status" value="1"/>
</dbReference>
<dbReference type="Pfam" id="PF07510">
    <property type="entry name" value="GmrSD_C"/>
    <property type="match status" value="1"/>
</dbReference>
<evidence type="ECO:0008006" key="5">
    <source>
        <dbReference type="Google" id="ProtNLM"/>
    </source>
</evidence>
<dbReference type="AlphaFoldDB" id="A0A3M5R7Y8"/>
<name>A0A3M5R7Y8_9PSED</name>
<reference evidence="3 4" key="1">
    <citation type="submission" date="2018-08" db="EMBL/GenBank/DDBJ databases">
        <title>Recombination of ecologically and evolutionarily significant loci maintains genetic cohesion in the Pseudomonas syringae species complex.</title>
        <authorList>
            <person name="Dillon M."/>
            <person name="Thakur S."/>
            <person name="Almeida R.N.D."/>
            <person name="Weir B.S."/>
            <person name="Guttman D.S."/>
        </authorList>
    </citation>
    <scope>NUCLEOTIDE SEQUENCE [LARGE SCALE GENOMIC DNA]</scope>
    <source>
        <strain evidence="3 4">ICMP 9829</strain>
    </source>
</reference>
<comment type="caution">
    <text evidence="3">The sequence shown here is derived from an EMBL/GenBank/DDBJ whole genome shotgun (WGS) entry which is preliminary data.</text>
</comment>
<dbReference type="InterPro" id="IPR011089">
    <property type="entry name" value="GmrSD_C"/>
</dbReference>
<feature type="domain" description="GmrSD restriction endonucleases N-terminal" evidence="1">
    <location>
        <begin position="27"/>
        <end position="274"/>
    </location>
</feature>